<keyword evidence="3" id="KW-1185">Reference proteome</keyword>
<protein>
    <submittedName>
        <fullName evidence="2">Chromodomain protein</fullName>
    </submittedName>
</protein>
<dbReference type="SUPFAM" id="SSF53098">
    <property type="entry name" value="Ribonuclease H-like"/>
    <property type="match status" value="1"/>
</dbReference>
<gene>
    <name evidence="2" type="ORF">PHMEG_00025548</name>
</gene>
<dbReference type="Pfam" id="PF00665">
    <property type="entry name" value="rve"/>
    <property type="match status" value="1"/>
</dbReference>
<organism evidence="2 3">
    <name type="scientific">Phytophthora megakarya</name>
    <dbReference type="NCBI Taxonomy" id="4795"/>
    <lineage>
        <taxon>Eukaryota</taxon>
        <taxon>Sar</taxon>
        <taxon>Stramenopiles</taxon>
        <taxon>Oomycota</taxon>
        <taxon>Peronosporomycetes</taxon>
        <taxon>Peronosporales</taxon>
        <taxon>Peronosporaceae</taxon>
        <taxon>Phytophthora</taxon>
    </lineage>
</organism>
<dbReference type="InterPro" id="IPR041588">
    <property type="entry name" value="Integrase_H2C2"/>
</dbReference>
<comment type="caution">
    <text evidence="2">The sequence shown here is derived from an EMBL/GenBank/DDBJ whole genome shotgun (WGS) entry which is preliminary data.</text>
</comment>
<dbReference type="PANTHER" id="PTHR37984">
    <property type="entry name" value="PROTEIN CBG26694"/>
    <property type="match status" value="1"/>
</dbReference>
<evidence type="ECO:0000313" key="2">
    <source>
        <dbReference type="EMBL" id="OWZ02820.1"/>
    </source>
</evidence>
<dbReference type="InterPro" id="IPR001584">
    <property type="entry name" value="Integrase_cat-core"/>
</dbReference>
<evidence type="ECO:0000259" key="1">
    <source>
        <dbReference type="PROSITE" id="PS50994"/>
    </source>
</evidence>
<dbReference type="InterPro" id="IPR012337">
    <property type="entry name" value="RNaseH-like_sf"/>
</dbReference>
<dbReference type="InterPro" id="IPR036397">
    <property type="entry name" value="RNaseH_sf"/>
</dbReference>
<accession>A0A225VEA8</accession>
<proteinExistence type="predicted"/>
<name>A0A225VEA8_9STRA</name>
<dbReference type="Pfam" id="PF17921">
    <property type="entry name" value="Integrase_H2C2"/>
    <property type="match status" value="1"/>
</dbReference>
<dbReference type="GO" id="GO:0004519">
    <property type="term" value="F:endonuclease activity"/>
    <property type="evidence" value="ECO:0007669"/>
    <property type="project" value="UniProtKB-KW"/>
</dbReference>
<reference evidence="3" key="1">
    <citation type="submission" date="2017-03" db="EMBL/GenBank/DDBJ databases">
        <title>Phytopthora megakarya and P. palmivora, two closely related causual agents of cacao black pod achieved similar genome size and gene model numbers by different mechanisms.</title>
        <authorList>
            <person name="Ali S."/>
            <person name="Shao J."/>
            <person name="Larry D.J."/>
            <person name="Kronmiller B."/>
            <person name="Shen D."/>
            <person name="Strem M.D."/>
            <person name="Melnick R.L."/>
            <person name="Guiltinan M.J."/>
            <person name="Tyler B.M."/>
            <person name="Meinhardt L.W."/>
            <person name="Bailey B.A."/>
        </authorList>
    </citation>
    <scope>NUCLEOTIDE SEQUENCE [LARGE SCALE GENOMIC DNA]</scope>
    <source>
        <strain evidence="3">zdho120</strain>
    </source>
</reference>
<dbReference type="OrthoDB" id="78677at2759"/>
<dbReference type="GO" id="GO:0003676">
    <property type="term" value="F:nucleic acid binding"/>
    <property type="evidence" value="ECO:0007669"/>
    <property type="project" value="InterPro"/>
</dbReference>
<dbReference type="Gene3D" id="1.10.340.70">
    <property type="match status" value="1"/>
</dbReference>
<dbReference type="Gene3D" id="3.30.420.10">
    <property type="entry name" value="Ribonuclease H-like superfamily/Ribonuclease H"/>
    <property type="match status" value="1"/>
</dbReference>
<sequence length="388" mass="44092">MAYSRKEAYAILETRRRSYYLLHRPDGFALFTDHRDLCYIFDPHGISNSVPKYTADKLDRWSLLLMRYQYAIHDIAGDETVWADLLSRWGSSFKTICAIWQVPVPLSPQLDGDFVWPTQQEIASVQHTAATPSTMTQTEEDSRQSGRIWIPDNAIDLQVRVCVVGHFGIAGHRGTAVTLQKIGEHFVWTDMKIDIDYFVKRCLNCATTVGGPPVPRAVGEAMHADKPNDLLHWDFFSFMGEIDTQREYVLVIKDDASKYVWLLVCTSADAETTFESLFDWFAAFGVCRAWVFDQGTHFKNKTIEALQHALGVHHHFTTAQCPWANGTVEMVNREVLRCCRALLSEWRMQPREWPRVIKIVQMVLNHTPSPVVGGVAPITAMTGLKNGS</sequence>
<dbReference type="Proteomes" id="UP000198211">
    <property type="component" value="Unassembled WGS sequence"/>
</dbReference>
<dbReference type="AlphaFoldDB" id="A0A225VEA8"/>
<evidence type="ECO:0000313" key="3">
    <source>
        <dbReference type="Proteomes" id="UP000198211"/>
    </source>
</evidence>
<dbReference type="PROSITE" id="PS50994">
    <property type="entry name" value="INTEGRASE"/>
    <property type="match status" value="1"/>
</dbReference>
<dbReference type="GO" id="GO:0015074">
    <property type="term" value="P:DNA integration"/>
    <property type="evidence" value="ECO:0007669"/>
    <property type="project" value="InterPro"/>
</dbReference>
<dbReference type="InterPro" id="IPR050951">
    <property type="entry name" value="Retrovirus_Pol_polyprotein"/>
</dbReference>
<dbReference type="GO" id="GO:0003964">
    <property type="term" value="F:RNA-directed DNA polymerase activity"/>
    <property type="evidence" value="ECO:0007669"/>
    <property type="project" value="UniProtKB-KW"/>
</dbReference>
<dbReference type="GO" id="GO:0016787">
    <property type="term" value="F:hydrolase activity"/>
    <property type="evidence" value="ECO:0007669"/>
    <property type="project" value="UniProtKB-KW"/>
</dbReference>
<feature type="domain" description="Integrase catalytic" evidence="1">
    <location>
        <begin position="223"/>
        <end position="385"/>
    </location>
</feature>
<dbReference type="PANTHER" id="PTHR37984:SF15">
    <property type="entry name" value="INTEGRASE CATALYTIC DOMAIN-CONTAINING PROTEIN"/>
    <property type="match status" value="1"/>
</dbReference>
<dbReference type="EMBL" id="NBNE01005917">
    <property type="protein sequence ID" value="OWZ02820.1"/>
    <property type="molecule type" value="Genomic_DNA"/>
</dbReference>